<accession>I4B6J8</accession>
<dbReference type="HOGENOM" id="CLU_160655_1_0_12"/>
<dbReference type="Gene3D" id="1.20.58.110">
    <property type="entry name" value="Ribosomal protein S20"/>
    <property type="match status" value="1"/>
</dbReference>
<feature type="region of interest" description="Disordered" evidence="9">
    <location>
        <begin position="1"/>
        <end position="28"/>
    </location>
</feature>
<reference evidence="10 11" key="1">
    <citation type="submission" date="2012-06" db="EMBL/GenBank/DDBJ databases">
        <title>The complete chromosome of genome of Turneriella parva DSM 21527.</title>
        <authorList>
            <consortium name="US DOE Joint Genome Institute (JGI-PGF)"/>
            <person name="Lucas S."/>
            <person name="Han J."/>
            <person name="Lapidus A."/>
            <person name="Bruce D."/>
            <person name="Goodwin L."/>
            <person name="Pitluck S."/>
            <person name="Peters L."/>
            <person name="Kyrpides N."/>
            <person name="Mavromatis K."/>
            <person name="Ivanova N."/>
            <person name="Mikhailova N."/>
            <person name="Chertkov O."/>
            <person name="Detter J.C."/>
            <person name="Tapia R."/>
            <person name="Han C."/>
            <person name="Land M."/>
            <person name="Hauser L."/>
            <person name="Markowitz V."/>
            <person name="Cheng J.-F."/>
            <person name="Hugenholtz P."/>
            <person name="Woyke T."/>
            <person name="Wu D."/>
            <person name="Gronow S."/>
            <person name="Wellnitz S."/>
            <person name="Brambilla E."/>
            <person name="Klenk H.-P."/>
            <person name="Eisen J.A."/>
        </authorList>
    </citation>
    <scope>NUCLEOTIDE SEQUENCE [LARGE SCALE GENOMIC DNA]</scope>
    <source>
        <strain evidence="11">ATCC BAA-1111 / DSM 21527 / NCTC 11395 / H</strain>
    </source>
</reference>
<feature type="compositionally biased region" description="Basic and acidic residues" evidence="9">
    <location>
        <begin position="12"/>
        <end position="28"/>
    </location>
</feature>
<keyword evidence="11" id="KW-1185">Reference proteome</keyword>
<evidence type="ECO:0000256" key="2">
    <source>
        <dbReference type="ARBA" id="ARBA00007634"/>
    </source>
</evidence>
<organism evidence="10 11">
    <name type="scientific">Turneriella parva (strain ATCC BAA-1111 / DSM 21527 / NCTC 11395 / H)</name>
    <name type="common">Leptospira parva</name>
    <dbReference type="NCBI Taxonomy" id="869212"/>
    <lineage>
        <taxon>Bacteria</taxon>
        <taxon>Pseudomonadati</taxon>
        <taxon>Spirochaetota</taxon>
        <taxon>Spirochaetia</taxon>
        <taxon>Leptospirales</taxon>
        <taxon>Leptospiraceae</taxon>
        <taxon>Turneriella</taxon>
    </lineage>
</organism>
<evidence type="ECO:0000256" key="4">
    <source>
        <dbReference type="ARBA" id="ARBA00022884"/>
    </source>
</evidence>
<dbReference type="Pfam" id="PF01649">
    <property type="entry name" value="Ribosomal_S20p"/>
    <property type="match status" value="1"/>
</dbReference>
<dbReference type="PANTHER" id="PTHR33398">
    <property type="entry name" value="30S RIBOSOMAL PROTEIN S20"/>
    <property type="match status" value="1"/>
</dbReference>
<proteinExistence type="inferred from homology"/>
<dbReference type="PANTHER" id="PTHR33398:SF1">
    <property type="entry name" value="SMALL RIBOSOMAL SUBUNIT PROTEIN BS20C"/>
    <property type="match status" value="1"/>
</dbReference>
<evidence type="ECO:0000313" key="11">
    <source>
        <dbReference type="Proteomes" id="UP000006048"/>
    </source>
</evidence>
<dbReference type="RefSeq" id="WP_014803411.1">
    <property type="nucleotide sequence ID" value="NC_018020.1"/>
</dbReference>
<dbReference type="PATRIC" id="fig|869212.3.peg.2273"/>
<keyword evidence="6 8" id="KW-0687">Ribonucleoprotein</keyword>
<evidence type="ECO:0000313" key="10">
    <source>
        <dbReference type="EMBL" id="AFM12905.1"/>
    </source>
</evidence>
<dbReference type="InterPro" id="IPR036510">
    <property type="entry name" value="Ribosomal_bS20_sf"/>
</dbReference>
<dbReference type="GO" id="GO:0015935">
    <property type="term" value="C:small ribosomal subunit"/>
    <property type="evidence" value="ECO:0007669"/>
    <property type="project" value="TreeGrafter"/>
</dbReference>
<dbReference type="GO" id="GO:0003735">
    <property type="term" value="F:structural constituent of ribosome"/>
    <property type="evidence" value="ECO:0007669"/>
    <property type="project" value="InterPro"/>
</dbReference>
<protein>
    <recommendedName>
        <fullName evidence="7 8">Small ribosomal subunit protein bS20</fullName>
    </recommendedName>
</protein>
<dbReference type="GO" id="GO:0005829">
    <property type="term" value="C:cytosol"/>
    <property type="evidence" value="ECO:0007669"/>
    <property type="project" value="TreeGrafter"/>
</dbReference>
<dbReference type="GO" id="GO:0006412">
    <property type="term" value="P:translation"/>
    <property type="evidence" value="ECO:0007669"/>
    <property type="project" value="UniProtKB-UniRule"/>
</dbReference>
<evidence type="ECO:0000256" key="6">
    <source>
        <dbReference type="ARBA" id="ARBA00023274"/>
    </source>
</evidence>
<evidence type="ECO:0000256" key="8">
    <source>
        <dbReference type="HAMAP-Rule" id="MF_00500"/>
    </source>
</evidence>
<dbReference type="EMBL" id="CP002959">
    <property type="protein sequence ID" value="AFM12905.1"/>
    <property type="molecule type" value="Genomic_DNA"/>
</dbReference>
<dbReference type="STRING" id="869212.Turpa_2260"/>
<feature type="compositionally biased region" description="Basic residues" evidence="9">
    <location>
        <begin position="69"/>
        <end position="78"/>
    </location>
</feature>
<comment type="similarity">
    <text evidence="2 8">Belongs to the bacterial ribosomal protein bS20 family.</text>
</comment>
<feature type="region of interest" description="Disordered" evidence="9">
    <location>
        <begin position="69"/>
        <end position="92"/>
    </location>
</feature>
<evidence type="ECO:0000256" key="1">
    <source>
        <dbReference type="ARBA" id="ARBA00003134"/>
    </source>
</evidence>
<dbReference type="Proteomes" id="UP000006048">
    <property type="component" value="Chromosome"/>
</dbReference>
<evidence type="ECO:0000256" key="5">
    <source>
        <dbReference type="ARBA" id="ARBA00022980"/>
    </source>
</evidence>
<name>I4B6J8_TURPD</name>
<dbReference type="SUPFAM" id="SSF46992">
    <property type="entry name" value="Ribosomal protein S20"/>
    <property type="match status" value="1"/>
</dbReference>
<dbReference type="InterPro" id="IPR002583">
    <property type="entry name" value="Ribosomal_bS20"/>
</dbReference>
<dbReference type="AlphaFoldDB" id="I4B6J8"/>
<dbReference type="HAMAP" id="MF_00500">
    <property type="entry name" value="Ribosomal_bS20"/>
    <property type="match status" value="1"/>
</dbReference>
<evidence type="ECO:0000256" key="9">
    <source>
        <dbReference type="SAM" id="MobiDB-lite"/>
    </source>
</evidence>
<comment type="function">
    <text evidence="1 8">Binds directly to 16S ribosomal RNA.</text>
</comment>
<dbReference type="OrthoDB" id="9808392at2"/>
<evidence type="ECO:0000256" key="7">
    <source>
        <dbReference type="ARBA" id="ARBA00035136"/>
    </source>
</evidence>
<keyword evidence="3 8" id="KW-0699">rRNA-binding</keyword>
<dbReference type="NCBIfam" id="TIGR00029">
    <property type="entry name" value="S20"/>
    <property type="match status" value="1"/>
</dbReference>
<gene>
    <name evidence="8" type="primary">rpsT</name>
    <name evidence="10" type="ordered locus">Turpa_2260</name>
</gene>
<dbReference type="KEGG" id="tpx:Turpa_2260"/>
<keyword evidence="5 8" id="KW-0689">Ribosomal protein</keyword>
<keyword evidence="4 8" id="KW-0694">RNA-binding</keyword>
<sequence>MPNIASAKKRTRQNEKRRLKNQAEKSAIRTQEKKLRALVAEKKLEEAQKAQVQLSSLVDKAAKRNLVHKNAASRKKARTAQLVKKASAPAAT</sequence>
<dbReference type="GO" id="GO:0070181">
    <property type="term" value="F:small ribosomal subunit rRNA binding"/>
    <property type="evidence" value="ECO:0007669"/>
    <property type="project" value="TreeGrafter"/>
</dbReference>
<evidence type="ECO:0000256" key="3">
    <source>
        <dbReference type="ARBA" id="ARBA00022730"/>
    </source>
</evidence>